<evidence type="ECO:0000313" key="1">
    <source>
        <dbReference type="EMBL" id="KAK3288752.1"/>
    </source>
</evidence>
<sequence>MELGFPEFQQDVVDPAQRARLRWTAVGIVGKQAGPREVEAEAGLVLGIQSASTLEPSAVGGPGTSLRQRGADLTHNSVEVTDIWGAGSGTVPTGKGRDGDTPGCIHSAGLGGTLVRGDGRRETLLCTRRDVALHLCPDLSSDLLHDAATQRGQAEGWTVEPKVSVVDPELALWGAAQKAE</sequence>
<evidence type="ECO:0000313" key="2">
    <source>
        <dbReference type="Proteomes" id="UP001190700"/>
    </source>
</evidence>
<proteinExistence type="predicted"/>
<protein>
    <submittedName>
        <fullName evidence="1">Uncharacterized protein</fullName>
    </submittedName>
</protein>
<organism evidence="1 2">
    <name type="scientific">Cymbomonas tetramitiformis</name>
    <dbReference type="NCBI Taxonomy" id="36881"/>
    <lineage>
        <taxon>Eukaryota</taxon>
        <taxon>Viridiplantae</taxon>
        <taxon>Chlorophyta</taxon>
        <taxon>Pyramimonadophyceae</taxon>
        <taxon>Pyramimonadales</taxon>
        <taxon>Pyramimonadaceae</taxon>
        <taxon>Cymbomonas</taxon>
    </lineage>
</organism>
<comment type="caution">
    <text evidence="1">The sequence shown here is derived from an EMBL/GenBank/DDBJ whole genome shotgun (WGS) entry which is preliminary data.</text>
</comment>
<name>A0AAE0LKQ0_9CHLO</name>
<reference evidence="1 2" key="1">
    <citation type="journal article" date="2015" name="Genome Biol. Evol.">
        <title>Comparative Genomics of a Bacterivorous Green Alga Reveals Evolutionary Causalities and Consequences of Phago-Mixotrophic Mode of Nutrition.</title>
        <authorList>
            <person name="Burns J.A."/>
            <person name="Paasch A."/>
            <person name="Narechania A."/>
            <person name="Kim E."/>
        </authorList>
    </citation>
    <scope>NUCLEOTIDE SEQUENCE [LARGE SCALE GENOMIC DNA]</scope>
    <source>
        <strain evidence="1 2">PLY_AMNH</strain>
    </source>
</reference>
<gene>
    <name evidence="1" type="ORF">CYMTET_3789</name>
</gene>
<dbReference type="Proteomes" id="UP001190700">
    <property type="component" value="Unassembled WGS sequence"/>
</dbReference>
<accession>A0AAE0LKQ0</accession>
<dbReference type="AlphaFoldDB" id="A0AAE0LKQ0"/>
<keyword evidence="2" id="KW-1185">Reference proteome</keyword>
<dbReference type="EMBL" id="LGRX02000371">
    <property type="protein sequence ID" value="KAK3288752.1"/>
    <property type="molecule type" value="Genomic_DNA"/>
</dbReference>